<protein>
    <submittedName>
        <fullName evidence="2">Uncharacterized protein</fullName>
    </submittedName>
</protein>
<sequence>MSIGVIAGTGGSATGTETAPETTKNPINVKYSALICETLLKFRSDSSIAGFRFNHLQSQFQMARRSLRVGNHLAQHLHG</sequence>
<feature type="region of interest" description="Disordered" evidence="1">
    <location>
        <begin position="1"/>
        <end position="23"/>
    </location>
</feature>
<organism evidence="2">
    <name type="scientific">bioreactor metagenome</name>
    <dbReference type="NCBI Taxonomy" id="1076179"/>
    <lineage>
        <taxon>unclassified sequences</taxon>
        <taxon>metagenomes</taxon>
        <taxon>ecological metagenomes</taxon>
    </lineage>
</organism>
<evidence type="ECO:0000256" key="1">
    <source>
        <dbReference type="SAM" id="MobiDB-lite"/>
    </source>
</evidence>
<comment type="caution">
    <text evidence="2">The sequence shown here is derived from an EMBL/GenBank/DDBJ whole genome shotgun (WGS) entry which is preliminary data.</text>
</comment>
<evidence type="ECO:0000313" key="2">
    <source>
        <dbReference type="EMBL" id="MPM74398.1"/>
    </source>
</evidence>
<name>A0A645CBY5_9ZZZZ</name>
<accession>A0A645CBY5</accession>
<dbReference type="EMBL" id="VSSQ01025940">
    <property type="protein sequence ID" value="MPM74398.1"/>
    <property type="molecule type" value="Genomic_DNA"/>
</dbReference>
<dbReference type="AlphaFoldDB" id="A0A645CBY5"/>
<feature type="compositionally biased region" description="Low complexity" evidence="1">
    <location>
        <begin position="14"/>
        <end position="23"/>
    </location>
</feature>
<reference evidence="2" key="1">
    <citation type="submission" date="2019-08" db="EMBL/GenBank/DDBJ databases">
        <authorList>
            <person name="Kucharzyk K."/>
            <person name="Murdoch R.W."/>
            <person name="Higgins S."/>
            <person name="Loffler F."/>
        </authorList>
    </citation>
    <scope>NUCLEOTIDE SEQUENCE</scope>
</reference>
<proteinExistence type="predicted"/>
<gene>
    <name evidence="2" type="ORF">SDC9_121386</name>
</gene>